<dbReference type="AlphaFoldDB" id="A0ABD5S8A7"/>
<dbReference type="Pfam" id="PF26415">
    <property type="entry name" value="DUF8110"/>
    <property type="match status" value="1"/>
</dbReference>
<accession>A0ABD5S8A7</accession>
<reference evidence="2 3" key="1">
    <citation type="journal article" date="2019" name="Int. J. Syst. Evol. Microbiol.">
        <title>The Global Catalogue of Microorganisms (GCM) 10K type strain sequencing project: providing services to taxonomists for standard genome sequencing and annotation.</title>
        <authorList>
            <consortium name="The Broad Institute Genomics Platform"/>
            <consortium name="The Broad Institute Genome Sequencing Center for Infectious Disease"/>
            <person name="Wu L."/>
            <person name="Ma J."/>
        </authorList>
    </citation>
    <scope>NUCLEOTIDE SEQUENCE [LARGE SCALE GENOMIC DNA]</scope>
    <source>
        <strain evidence="2 3">CGMCC 1.3239</strain>
    </source>
</reference>
<dbReference type="RefSeq" id="WP_379779427.1">
    <property type="nucleotide sequence ID" value="NZ_JBHSWW010000028.1"/>
</dbReference>
<organism evidence="2 3">
    <name type="scientific">Halorubrum tibetense</name>
    <dbReference type="NCBI Taxonomy" id="175631"/>
    <lineage>
        <taxon>Archaea</taxon>
        <taxon>Methanobacteriati</taxon>
        <taxon>Methanobacteriota</taxon>
        <taxon>Stenosarchaea group</taxon>
        <taxon>Halobacteria</taxon>
        <taxon>Halobacteriales</taxon>
        <taxon>Haloferacaceae</taxon>
        <taxon>Halorubrum</taxon>
    </lineage>
</organism>
<dbReference type="EMBL" id="JBHSWW010000028">
    <property type="protein sequence ID" value="MFC6752590.1"/>
    <property type="molecule type" value="Genomic_DNA"/>
</dbReference>
<proteinExistence type="predicted"/>
<keyword evidence="3" id="KW-1185">Reference proteome</keyword>
<name>A0ABD5S8A7_9EURY</name>
<evidence type="ECO:0000259" key="1">
    <source>
        <dbReference type="Pfam" id="PF26415"/>
    </source>
</evidence>
<dbReference type="InterPro" id="IPR058423">
    <property type="entry name" value="DUF8110"/>
</dbReference>
<gene>
    <name evidence="2" type="ORF">ACFQEU_03780</name>
</gene>
<protein>
    <recommendedName>
        <fullName evidence="1">DUF8110 domain-containing protein</fullName>
    </recommendedName>
</protein>
<evidence type="ECO:0000313" key="2">
    <source>
        <dbReference type="EMBL" id="MFC6752590.1"/>
    </source>
</evidence>
<sequence length="90" mass="10670">MSDELEEEYPEVAPFIRKAVEKHSEEWVIENYSPQITNLGVVMNVPPVEELPFYDEEKHDVLTDEEKRERAAAYQEYRENLREGTKPDDQ</sequence>
<comment type="caution">
    <text evidence="2">The sequence shown here is derived from an EMBL/GenBank/DDBJ whole genome shotgun (WGS) entry which is preliminary data.</text>
</comment>
<dbReference type="Proteomes" id="UP001596442">
    <property type="component" value="Unassembled WGS sequence"/>
</dbReference>
<evidence type="ECO:0000313" key="3">
    <source>
        <dbReference type="Proteomes" id="UP001596442"/>
    </source>
</evidence>
<feature type="domain" description="DUF8110" evidence="1">
    <location>
        <begin position="1"/>
        <end position="88"/>
    </location>
</feature>